<keyword evidence="4" id="KW-0694">RNA-binding</keyword>
<keyword evidence="1" id="KW-0489">Methyltransferase</keyword>
<protein>
    <recommendedName>
        <fullName evidence="7">Class I SAM-dependent methyltransferase</fullName>
    </recommendedName>
</protein>
<keyword evidence="2" id="KW-0808">Transferase</keyword>
<comment type="caution">
    <text evidence="5">The sequence shown here is derived from an EMBL/GenBank/DDBJ whole genome shotgun (WGS) entry which is preliminary data.</text>
</comment>
<evidence type="ECO:0000313" key="5">
    <source>
        <dbReference type="EMBL" id="EDP18316.1"/>
    </source>
</evidence>
<accession>A8RKQ1</accession>
<evidence type="ECO:0000256" key="4">
    <source>
        <dbReference type="ARBA" id="ARBA00022884"/>
    </source>
</evidence>
<evidence type="ECO:0000313" key="6">
    <source>
        <dbReference type="Proteomes" id="UP000005396"/>
    </source>
</evidence>
<dbReference type="HOGENOM" id="CLU_019444_1_0_9"/>
<dbReference type="GO" id="GO:0032259">
    <property type="term" value="P:methylation"/>
    <property type="evidence" value="ECO:0007669"/>
    <property type="project" value="UniProtKB-KW"/>
</dbReference>
<name>A8RKQ1_ENTBW</name>
<dbReference type="CDD" id="cd02440">
    <property type="entry name" value="AdoMet_MTases"/>
    <property type="match status" value="1"/>
</dbReference>
<organism evidence="5 6">
    <name type="scientific">Enterocloster bolteae (strain ATCC BAA-613 / DSM 15670 / CCUG 46953 / JCM 12243 / WAL 16351)</name>
    <name type="common">Clostridium bolteae</name>
    <dbReference type="NCBI Taxonomy" id="411902"/>
    <lineage>
        <taxon>Bacteria</taxon>
        <taxon>Bacillati</taxon>
        <taxon>Bacillota</taxon>
        <taxon>Clostridia</taxon>
        <taxon>Lachnospirales</taxon>
        <taxon>Lachnospiraceae</taxon>
        <taxon>Enterocloster</taxon>
    </lineage>
</organism>
<dbReference type="Proteomes" id="UP000005396">
    <property type="component" value="Unassembled WGS sequence"/>
</dbReference>
<dbReference type="EMBL" id="ABCC02000016">
    <property type="protein sequence ID" value="EDP18316.1"/>
    <property type="molecule type" value="Genomic_DNA"/>
</dbReference>
<dbReference type="AlphaFoldDB" id="A8RKQ1"/>
<reference evidence="5 6" key="2">
    <citation type="submission" date="2007-09" db="EMBL/GenBank/DDBJ databases">
        <title>Draft genome sequence of Clostridium bolteae (ATCC BAA-613).</title>
        <authorList>
            <person name="Sudarsanam P."/>
            <person name="Ley R."/>
            <person name="Guruge J."/>
            <person name="Turnbaugh P.J."/>
            <person name="Mahowald M."/>
            <person name="Liep D."/>
            <person name="Gordon J."/>
        </authorList>
    </citation>
    <scope>NUCLEOTIDE SEQUENCE [LARGE SCALE GENOMIC DNA]</scope>
    <source>
        <strain evidence="6">ATCC BAA-613 / DSM 15670 / CCUG 46953 / JCM 12243 / WAL 16351</strain>
    </source>
</reference>
<dbReference type="GO" id="GO:0003723">
    <property type="term" value="F:RNA binding"/>
    <property type="evidence" value="ECO:0007669"/>
    <property type="project" value="UniProtKB-KW"/>
</dbReference>
<dbReference type="RefSeq" id="WP_007036233.1">
    <property type="nucleotide sequence ID" value="NZ_DS480675.1"/>
</dbReference>
<dbReference type="PaxDb" id="411902-CLOBOL_01384"/>
<dbReference type="Pfam" id="PF00398">
    <property type="entry name" value="RrnaAD"/>
    <property type="match status" value="1"/>
</dbReference>
<gene>
    <name evidence="5" type="ORF">CLOBOL_01384</name>
</gene>
<dbReference type="eggNOG" id="COG2242">
    <property type="taxonomic scope" value="Bacteria"/>
</dbReference>
<evidence type="ECO:0000256" key="3">
    <source>
        <dbReference type="ARBA" id="ARBA00022691"/>
    </source>
</evidence>
<sequence>MATLNMDFIKTQETSISRPQCDYDIYDYISFNQDNDFKLILEKDNRWEVFYHLSKMRESLLNWYPFGKDAQVLEVGGEFGALTGTLCKRCKRVVSIERYSLRAEGIFKRYKTCSNLEVIAGEFLDIKFIEKFDFVIIIGKLEYQSGSKFTSEIYENYLKKAKSLLKENGRLLLAIENRFGIKYFCGCIDPFSGVPFAGINNYPLAASGRSFTKDEIKNILDKVGFGTIKFYYPIPDYKLPQLIFTDEYMPKSSIKERVIPYYINSNSLLAFENDLYDDLVANGMFATMCNSFLIECSVNEVLSNIIFAALSTDREDANAFITTIHSEGLVRKYPVNKEGVAVLERSYKNILELKNRGINVVLHKWNGSYIEMPYISSITLSDYIGKEAGLDKNKFIKVLDKLYNCILRSSEKSSHLNRVFPQNDDLDWGIILKKAFIDMVPMNCFYDNDELVFFDQEFMREDFPAKYIMFRAIKYAYLFFPYIEDVISKKDLAVKYGLLQLWEYFDTEENSFVFHNRQQKLYKNFLNWSTINREKINRNAKALIGETSYEKSSIN</sequence>
<evidence type="ECO:0000256" key="2">
    <source>
        <dbReference type="ARBA" id="ARBA00022679"/>
    </source>
</evidence>
<dbReference type="GO" id="GO:0008168">
    <property type="term" value="F:methyltransferase activity"/>
    <property type="evidence" value="ECO:0007669"/>
    <property type="project" value="UniProtKB-KW"/>
</dbReference>
<dbReference type="InterPro" id="IPR001737">
    <property type="entry name" value="KsgA/Erm"/>
</dbReference>
<evidence type="ECO:0008006" key="7">
    <source>
        <dbReference type="Google" id="ProtNLM"/>
    </source>
</evidence>
<evidence type="ECO:0000256" key="1">
    <source>
        <dbReference type="ARBA" id="ARBA00022603"/>
    </source>
</evidence>
<proteinExistence type="predicted"/>
<keyword evidence="3" id="KW-0949">S-adenosyl-L-methionine</keyword>
<dbReference type="SUPFAM" id="SSF53335">
    <property type="entry name" value="S-adenosyl-L-methionine-dependent methyltransferases"/>
    <property type="match status" value="1"/>
</dbReference>
<dbReference type="Gene3D" id="3.40.50.150">
    <property type="entry name" value="Vaccinia Virus protein VP39"/>
    <property type="match status" value="1"/>
</dbReference>
<dbReference type="InterPro" id="IPR029063">
    <property type="entry name" value="SAM-dependent_MTases_sf"/>
</dbReference>
<reference evidence="5 6" key="1">
    <citation type="submission" date="2007-08" db="EMBL/GenBank/DDBJ databases">
        <authorList>
            <person name="Fulton L."/>
            <person name="Clifton S."/>
            <person name="Fulton B."/>
            <person name="Xu J."/>
            <person name="Minx P."/>
            <person name="Pepin K.H."/>
            <person name="Johnson M."/>
            <person name="Thiruvilangam P."/>
            <person name="Bhonagiri V."/>
            <person name="Nash W.E."/>
            <person name="Mardis E.R."/>
            <person name="Wilson R.K."/>
        </authorList>
    </citation>
    <scope>NUCLEOTIDE SEQUENCE [LARGE SCALE GENOMIC DNA]</scope>
    <source>
        <strain evidence="6">ATCC BAA-613 / DSM 15670 / CCUG 46953 / JCM 12243 / WAL 16351</strain>
    </source>
</reference>